<keyword evidence="3" id="KW-1185">Reference proteome</keyword>
<keyword evidence="1" id="KW-0472">Membrane</keyword>
<reference evidence="2 3" key="1">
    <citation type="submission" date="2018-07" db="EMBL/GenBank/DDBJ databases">
        <title>Genomic Encyclopedia of Type Strains, Phase III (KMG-III): the genomes of soil and plant-associated and newly described type strains.</title>
        <authorList>
            <person name="Whitman W."/>
        </authorList>
    </citation>
    <scope>NUCLEOTIDE SEQUENCE [LARGE SCALE GENOMIC DNA]</scope>
    <source>
        <strain evidence="2 3">CECT 7946</strain>
    </source>
</reference>
<proteinExistence type="predicted"/>
<evidence type="ECO:0000313" key="2">
    <source>
        <dbReference type="EMBL" id="RED46431.1"/>
    </source>
</evidence>
<protein>
    <submittedName>
        <fullName evidence="2">Uncharacterized protein</fullName>
    </submittedName>
</protein>
<dbReference type="AlphaFoldDB" id="A0A3D9HB50"/>
<dbReference type="EMBL" id="QRDV01000001">
    <property type="protein sequence ID" value="RED46431.1"/>
    <property type="molecule type" value="Genomic_DNA"/>
</dbReference>
<organism evidence="2 3">
    <name type="scientific">Winogradskyella eximia</name>
    <dbReference type="NCBI Taxonomy" id="262006"/>
    <lineage>
        <taxon>Bacteria</taxon>
        <taxon>Pseudomonadati</taxon>
        <taxon>Bacteroidota</taxon>
        <taxon>Flavobacteriia</taxon>
        <taxon>Flavobacteriales</taxon>
        <taxon>Flavobacteriaceae</taxon>
        <taxon>Winogradskyella</taxon>
    </lineage>
</organism>
<evidence type="ECO:0000313" key="3">
    <source>
        <dbReference type="Proteomes" id="UP000256980"/>
    </source>
</evidence>
<keyword evidence="1" id="KW-0812">Transmembrane</keyword>
<name>A0A3D9HB50_9FLAO</name>
<keyword evidence="1" id="KW-1133">Transmembrane helix</keyword>
<comment type="caution">
    <text evidence="2">The sequence shown here is derived from an EMBL/GenBank/DDBJ whole genome shotgun (WGS) entry which is preliminary data.</text>
</comment>
<gene>
    <name evidence="2" type="ORF">DFQ10_101201</name>
</gene>
<sequence length="59" mass="6771">MNYKKQYLSPILTSIAMIMLLISRLISERSMDWLGYLAIAVLVTSIISIIMMYRQSASK</sequence>
<accession>A0A3D9HB50</accession>
<feature type="transmembrane region" description="Helical" evidence="1">
    <location>
        <begin position="7"/>
        <end position="27"/>
    </location>
</feature>
<feature type="transmembrane region" description="Helical" evidence="1">
    <location>
        <begin position="33"/>
        <end position="53"/>
    </location>
</feature>
<dbReference type="Proteomes" id="UP000256980">
    <property type="component" value="Unassembled WGS sequence"/>
</dbReference>
<evidence type="ECO:0000256" key="1">
    <source>
        <dbReference type="SAM" id="Phobius"/>
    </source>
</evidence>